<name>A0A0G8F8J2_BACCE</name>
<protein>
    <submittedName>
        <fullName evidence="1">Uncharacterized protein</fullName>
    </submittedName>
</protein>
<sequence>MVEGEERFLISDSMKRKSLLLRRNIAPDYFLEWRIGKQKIYRKEDIDE</sequence>
<dbReference type="Proteomes" id="UP000035214">
    <property type="component" value="Unassembled WGS sequence"/>
</dbReference>
<evidence type="ECO:0000313" key="1">
    <source>
        <dbReference type="EMBL" id="KLA32745.1"/>
    </source>
</evidence>
<evidence type="ECO:0000313" key="2">
    <source>
        <dbReference type="Proteomes" id="UP000035214"/>
    </source>
</evidence>
<dbReference type="PATRIC" id="fig|1396.428.peg.5411"/>
<dbReference type="AlphaFoldDB" id="A0A0G8F8J2"/>
<comment type="caution">
    <text evidence="1">The sequence shown here is derived from an EMBL/GenBank/DDBJ whole genome shotgun (WGS) entry which is preliminary data.</text>
</comment>
<gene>
    <name evidence="1" type="ORF">B4077_0334</name>
</gene>
<organism evidence="1 2">
    <name type="scientific">Bacillus cereus</name>
    <dbReference type="NCBI Taxonomy" id="1396"/>
    <lineage>
        <taxon>Bacteria</taxon>
        <taxon>Bacillati</taxon>
        <taxon>Bacillota</taxon>
        <taxon>Bacilli</taxon>
        <taxon>Bacillales</taxon>
        <taxon>Bacillaceae</taxon>
        <taxon>Bacillus</taxon>
        <taxon>Bacillus cereus group</taxon>
    </lineage>
</organism>
<accession>A0A0G8F8J2</accession>
<dbReference type="EMBL" id="LCYI01000005">
    <property type="protein sequence ID" value="KLA32745.1"/>
    <property type="molecule type" value="Genomic_DNA"/>
</dbReference>
<proteinExistence type="predicted"/>
<reference evidence="1 2" key="1">
    <citation type="submission" date="2015-04" db="EMBL/GenBank/DDBJ databases">
        <title>Draft Genome Sequences of Eight Spore-Forming Food Isolates of Bacillus cereus Genome sequencing.</title>
        <authorList>
            <person name="Krawcyk A.O."/>
            <person name="de Jong A."/>
            <person name="Eijlander R.T."/>
            <person name="Berendsen E.M."/>
            <person name="Holsappel S."/>
            <person name="Wells-Bennik M."/>
            <person name="Kuipers O.P."/>
        </authorList>
    </citation>
    <scope>NUCLEOTIDE SEQUENCE [LARGE SCALE GENOMIC DNA]</scope>
    <source>
        <strain evidence="1 2">B4077</strain>
    </source>
</reference>